<organism evidence="1 2">
    <name type="scientific">Kouleothrix aurantiaca</name>
    <dbReference type="NCBI Taxonomy" id="186479"/>
    <lineage>
        <taxon>Bacteria</taxon>
        <taxon>Bacillati</taxon>
        <taxon>Chloroflexota</taxon>
        <taxon>Chloroflexia</taxon>
        <taxon>Chloroflexales</taxon>
        <taxon>Roseiflexineae</taxon>
        <taxon>Roseiflexaceae</taxon>
        <taxon>Kouleothrix</taxon>
    </lineage>
</organism>
<dbReference type="Pfam" id="PF20343">
    <property type="entry name" value="DUF6638"/>
    <property type="match status" value="1"/>
</dbReference>
<evidence type="ECO:0000313" key="2">
    <source>
        <dbReference type="Proteomes" id="UP000050509"/>
    </source>
</evidence>
<accession>A0A0N8PSZ4</accession>
<keyword evidence="2" id="KW-1185">Reference proteome</keyword>
<protein>
    <submittedName>
        <fullName evidence="1">Uncharacterized protein</fullName>
    </submittedName>
</protein>
<proteinExistence type="predicted"/>
<name>A0A0N8PSZ4_9CHLR</name>
<dbReference type="EMBL" id="LJCR01000115">
    <property type="protein sequence ID" value="KPV54093.1"/>
    <property type="molecule type" value="Genomic_DNA"/>
</dbReference>
<reference evidence="1 2" key="1">
    <citation type="submission" date="2015-09" db="EMBL/GenBank/DDBJ databases">
        <title>Draft genome sequence of Kouleothrix aurantiaca JCM 19913.</title>
        <authorList>
            <person name="Hemp J."/>
        </authorList>
    </citation>
    <scope>NUCLEOTIDE SEQUENCE [LARGE SCALE GENOMIC DNA]</scope>
    <source>
        <strain evidence="1 2">COM-B</strain>
    </source>
</reference>
<comment type="caution">
    <text evidence="1">The sequence shown here is derived from an EMBL/GenBank/DDBJ whole genome shotgun (WGS) entry which is preliminary data.</text>
</comment>
<dbReference type="Proteomes" id="UP000050509">
    <property type="component" value="Unassembled WGS sequence"/>
</dbReference>
<evidence type="ECO:0000313" key="1">
    <source>
        <dbReference type="EMBL" id="KPV54093.1"/>
    </source>
</evidence>
<sequence>MSRLPWDGPLFPVKNHLAERYAQALKHCTQLDCTLSEFAVDRMGWSPQLAAKLGEDYLGGDALRYAIILSPDQVSAPLVRRRFSYEADAIESVYLDARATLLSLVEYEPVVVELDSGVAFCRTAADVLGIHAVTPEIDTPRGTLRQSARLLQLGAGLAEKARLLDERYIDQMMVLAAEVGDPRQRVLPPALQLPVGSLWAEVAGTTYVLRPPAGAPGETILIATRVGRFAPGANVVALEIDDPHVIDLLMQRGFVHYATVPTLLPKRLAELEIEALLAVGESAPARDATARRRQLAANPSVRGALPPLYWELDALQKHLPAGAFDPARLSVEARWALATPARDAEVLGHLIARFVRFAHATMAFHHRRIIGAEWERYSDAKRRYLAATFPYMIQGFVARPVAG</sequence>
<dbReference type="InterPro" id="IPR046578">
    <property type="entry name" value="DUF6638"/>
</dbReference>
<gene>
    <name evidence="1" type="ORF">SE17_05830</name>
</gene>
<dbReference type="AlphaFoldDB" id="A0A0N8PSZ4"/>